<dbReference type="InterPro" id="IPR005116">
    <property type="entry name" value="Transp-assoc_OB_typ1"/>
</dbReference>
<dbReference type="InterPro" id="IPR036390">
    <property type="entry name" value="WH_DNA-bd_sf"/>
</dbReference>
<feature type="domain" description="Mop" evidence="7">
    <location>
        <begin position="205"/>
        <end position="272"/>
    </location>
</feature>
<organism evidence="8 9">
    <name type="scientific">Hydrogenophaga taeniospiralis CCUG 15921</name>
    <dbReference type="NCBI Taxonomy" id="1281780"/>
    <lineage>
        <taxon>Bacteria</taxon>
        <taxon>Pseudomonadati</taxon>
        <taxon>Pseudomonadota</taxon>
        <taxon>Betaproteobacteria</taxon>
        <taxon>Burkholderiales</taxon>
        <taxon>Comamonadaceae</taxon>
        <taxon>Hydrogenophaga</taxon>
    </lineage>
</organism>
<keyword evidence="3 5" id="KW-0500">Molybdenum</keyword>
<dbReference type="PIRSF" id="PIRSF005763">
    <property type="entry name" value="Txn_reg_ModE"/>
    <property type="match status" value="1"/>
</dbReference>
<accession>A0A9X4NNP2</accession>
<dbReference type="SUPFAM" id="SSF50331">
    <property type="entry name" value="MOP-like"/>
    <property type="match status" value="2"/>
</dbReference>
<dbReference type="InterPro" id="IPR051815">
    <property type="entry name" value="Molybdate_resp_trans_reg"/>
</dbReference>
<evidence type="ECO:0000313" key="8">
    <source>
        <dbReference type="EMBL" id="MDG5974512.1"/>
    </source>
</evidence>
<dbReference type="Pfam" id="PF03459">
    <property type="entry name" value="TOBE"/>
    <property type="match status" value="2"/>
</dbReference>
<keyword evidence="2 5" id="KW-0813">Transport</keyword>
<comment type="similarity">
    <text evidence="1 5">Belongs to the ModE family.</text>
</comment>
<dbReference type="InterPro" id="IPR008995">
    <property type="entry name" value="Mo/tungstate-bd_C_term_dom"/>
</dbReference>
<evidence type="ECO:0000256" key="5">
    <source>
        <dbReference type="PIRNR" id="PIRNR005763"/>
    </source>
</evidence>
<sequence length="274" mass="28901">MSATSPPLMGKLLIDTAVGSFLGDKRIRLLEAIAAHGSILQAAKAVPMAYKAAWDAVDDMNNVAPEPLVLRATGGRNGGGSELTAFGRRLIAFYRALEQESQAAMVRLSQQLTRAGDPDIAAYRAILKRLHMKSSARNQFAGPVGALHPGEVESEVTLTLGPDLSLTALVTNESAQAMGLAEGREVMAFVKASSIVLMVGDEGARVSARNRYRGTVQALHLGPVNAEVTLALPGGQHTLTAVITSASVDRLRLTLGQPVTAMFKASSVFLMVND</sequence>
<dbReference type="Gene3D" id="2.40.50.100">
    <property type="match status" value="2"/>
</dbReference>
<dbReference type="InterPro" id="IPR016462">
    <property type="entry name" value="ModE"/>
</dbReference>
<evidence type="ECO:0000256" key="6">
    <source>
        <dbReference type="PIRSR" id="PIRSR005763-1"/>
    </source>
</evidence>
<protein>
    <submittedName>
        <fullName evidence="8">ModE family transcriptional regulator</fullName>
    </submittedName>
</protein>
<dbReference type="GO" id="GO:0003700">
    <property type="term" value="F:DNA-binding transcription factor activity"/>
    <property type="evidence" value="ECO:0007669"/>
    <property type="project" value="InterPro"/>
</dbReference>
<dbReference type="GO" id="GO:0015689">
    <property type="term" value="P:molybdate ion transport"/>
    <property type="evidence" value="ECO:0007669"/>
    <property type="project" value="UniProtKB-UniRule"/>
</dbReference>
<gene>
    <name evidence="8" type="ORF">H010_04567</name>
</gene>
<dbReference type="RefSeq" id="WP_068173328.1">
    <property type="nucleotide sequence ID" value="NZ_AOGK01000003.1"/>
</dbReference>
<keyword evidence="4" id="KW-0677">Repeat</keyword>
<dbReference type="EMBL" id="AOGK01000003">
    <property type="protein sequence ID" value="MDG5974512.1"/>
    <property type="molecule type" value="Genomic_DNA"/>
</dbReference>
<dbReference type="AlphaFoldDB" id="A0A9X4NNP2"/>
<dbReference type="Gene3D" id="1.10.10.10">
    <property type="entry name" value="Winged helix-like DNA-binding domain superfamily/Winged helix DNA-binding domain"/>
    <property type="match status" value="1"/>
</dbReference>
<feature type="region of interest" description="Required for dimer formation and molybdate binding" evidence="6">
    <location>
        <begin position="134"/>
        <end position="142"/>
    </location>
</feature>
<dbReference type="NCBIfam" id="TIGR00638">
    <property type="entry name" value="Mop"/>
    <property type="match status" value="2"/>
</dbReference>
<evidence type="ECO:0000313" key="9">
    <source>
        <dbReference type="Proteomes" id="UP001152876"/>
    </source>
</evidence>
<dbReference type="InterPro" id="IPR000847">
    <property type="entry name" value="LysR_HTH_N"/>
</dbReference>
<evidence type="ECO:0000259" key="7">
    <source>
        <dbReference type="PROSITE" id="PS51866"/>
    </source>
</evidence>
<feature type="domain" description="Mop" evidence="7">
    <location>
        <begin position="133"/>
        <end position="199"/>
    </location>
</feature>
<dbReference type="InterPro" id="IPR036388">
    <property type="entry name" value="WH-like_DNA-bd_sf"/>
</dbReference>
<dbReference type="Proteomes" id="UP001152876">
    <property type="component" value="Unassembled WGS sequence"/>
</dbReference>
<comment type="caution">
    <text evidence="8">The sequence shown here is derived from an EMBL/GenBank/DDBJ whole genome shotgun (WGS) entry which is preliminary data.</text>
</comment>
<evidence type="ECO:0000256" key="4">
    <source>
        <dbReference type="ARBA" id="ARBA00022737"/>
    </source>
</evidence>
<dbReference type="Pfam" id="PF00126">
    <property type="entry name" value="HTH_1"/>
    <property type="match status" value="1"/>
</dbReference>
<evidence type="ECO:0000256" key="2">
    <source>
        <dbReference type="ARBA" id="ARBA00022448"/>
    </source>
</evidence>
<dbReference type="InterPro" id="IPR004606">
    <property type="entry name" value="Mop_domain"/>
</dbReference>
<reference evidence="8" key="1">
    <citation type="submission" date="2013-01" db="EMBL/GenBank/DDBJ databases">
        <title>Genome draft of Hydrogenophaga taeniospiralis 2K1.</title>
        <authorList>
            <person name="Gomila M."/>
            <person name="Lalucat J."/>
        </authorList>
    </citation>
    <scope>NUCLEOTIDE SEQUENCE</scope>
    <source>
        <strain evidence="8">CCUG 15921</strain>
    </source>
</reference>
<dbReference type="SUPFAM" id="SSF46785">
    <property type="entry name" value="Winged helix' DNA-binding domain"/>
    <property type="match status" value="1"/>
</dbReference>
<dbReference type="GO" id="GO:0030151">
    <property type="term" value="F:molybdenum ion binding"/>
    <property type="evidence" value="ECO:0007669"/>
    <property type="project" value="UniProtKB-UniRule"/>
</dbReference>
<dbReference type="PANTHER" id="PTHR30432:SF1">
    <property type="entry name" value="DNA-BINDING TRANSCRIPTIONAL DUAL REGULATOR MODE"/>
    <property type="match status" value="1"/>
</dbReference>
<name>A0A9X4NNP2_9BURK</name>
<proteinExistence type="inferred from homology"/>
<evidence type="ECO:0000256" key="3">
    <source>
        <dbReference type="ARBA" id="ARBA00022505"/>
    </source>
</evidence>
<evidence type="ECO:0000256" key="1">
    <source>
        <dbReference type="ARBA" id="ARBA00008110"/>
    </source>
</evidence>
<keyword evidence="9" id="KW-1185">Reference proteome</keyword>
<dbReference type="PANTHER" id="PTHR30432">
    <property type="entry name" value="TRANSCRIPTIONAL REGULATOR MODE"/>
    <property type="match status" value="1"/>
</dbReference>
<dbReference type="OrthoDB" id="9800709at2"/>
<dbReference type="PROSITE" id="PS51866">
    <property type="entry name" value="MOP"/>
    <property type="match status" value="2"/>
</dbReference>